<evidence type="ECO:0000259" key="3">
    <source>
        <dbReference type="Pfam" id="PF01408"/>
    </source>
</evidence>
<dbReference type="OrthoDB" id="9815825at2"/>
<feature type="domain" description="GFO/IDH/MocA-like oxidoreductase" evidence="4">
    <location>
        <begin position="131"/>
        <end position="250"/>
    </location>
</feature>
<dbReference type="GO" id="GO:0000166">
    <property type="term" value="F:nucleotide binding"/>
    <property type="evidence" value="ECO:0007669"/>
    <property type="project" value="InterPro"/>
</dbReference>
<gene>
    <name evidence="5" type="ORF">SAMN04487943_10132</name>
</gene>
<reference evidence="6" key="1">
    <citation type="submission" date="2016-10" db="EMBL/GenBank/DDBJ databases">
        <authorList>
            <person name="Varghese N."/>
            <person name="Submissions S."/>
        </authorList>
    </citation>
    <scope>NUCLEOTIDE SEQUENCE [LARGE SCALE GENOMIC DNA]</scope>
    <source>
        <strain evidence="6">CGMCC 1.4250</strain>
    </source>
</reference>
<dbReference type="FunFam" id="3.30.360.10:FF:000023">
    <property type="entry name" value="Inositol 2-dehydrogenase"/>
    <property type="match status" value="1"/>
</dbReference>
<dbReference type="PANTHER" id="PTHR42840:SF3">
    <property type="entry name" value="BINDING ROSSMANN FOLD OXIDOREDUCTASE, PUTATIVE (AFU_ORTHOLOGUE AFUA_2G10240)-RELATED"/>
    <property type="match status" value="1"/>
</dbReference>
<dbReference type="Gene3D" id="3.30.360.10">
    <property type="entry name" value="Dihydrodipicolinate Reductase, domain 2"/>
    <property type="match status" value="1"/>
</dbReference>
<dbReference type="AlphaFoldDB" id="A0A1I4GU42"/>
<dbReference type="EMBL" id="FOTR01000001">
    <property type="protein sequence ID" value="SFL33544.1"/>
    <property type="molecule type" value="Genomic_DNA"/>
</dbReference>
<dbReference type="Pfam" id="PF01408">
    <property type="entry name" value="GFO_IDH_MocA"/>
    <property type="match status" value="1"/>
</dbReference>
<accession>A0A1I4GU42</accession>
<sequence>MQNAKVGIIGAGRIGQLHANNILRSSQIELKGICDINVTHLKGTNLEKYVPVITEDVSVLLNNAEIDAIFICSSTDTHCHYISQCAEAGKHIFCEKPISFSLEETEQALSKVKEAGVKLQIGFNRRFDTHFSKIHQLINDGKIGNTHMIKITSRDPEPPNEAYIKSSGGMFFDMTIHDFDMVRYLSNSEVKSVSVVASNLVDPVFEKYNDVDTAIITLTFEDGTLATIDNSRKAVYGYDQRIEVFGEDGVMLAENERKSNVKIATNEAVTIDHPKYFFLDRYKIAFEKEIEEFAQSILDNTSLSCTGEDGLQAQKLAIAAKKAWVEKRTVEMHEI</sequence>
<dbReference type="RefSeq" id="WP_091479354.1">
    <property type="nucleotide sequence ID" value="NZ_FOTR01000001.1"/>
</dbReference>
<dbReference type="SUPFAM" id="SSF55347">
    <property type="entry name" value="Glyceraldehyde-3-phosphate dehydrogenase-like, C-terminal domain"/>
    <property type="match status" value="1"/>
</dbReference>
<keyword evidence="2" id="KW-0560">Oxidoreductase</keyword>
<dbReference type="Pfam" id="PF22725">
    <property type="entry name" value="GFO_IDH_MocA_C3"/>
    <property type="match status" value="1"/>
</dbReference>
<feature type="domain" description="Gfo/Idh/MocA-like oxidoreductase N-terminal" evidence="3">
    <location>
        <begin position="5"/>
        <end position="123"/>
    </location>
</feature>
<dbReference type="InterPro" id="IPR000683">
    <property type="entry name" value="Gfo/Idh/MocA-like_OxRdtase_N"/>
</dbReference>
<dbReference type="Proteomes" id="UP000198565">
    <property type="component" value="Unassembled WGS sequence"/>
</dbReference>
<dbReference type="InterPro" id="IPR030827">
    <property type="entry name" value="Myo_inos_IolG"/>
</dbReference>
<evidence type="ECO:0000313" key="5">
    <source>
        <dbReference type="EMBL" id="SFL33544.1"/>
    </source>
</evidence>
<dbReference type="NCBIfam" id="TIGR04380">
    <property type="entry name" value="myo_inos_iolG"/>
    <property type="match status" value="1"/>
</dbReference>
<comment type="similarity">
    <text evidence="1">Belongs to the Gfo/Idh/MocA family.</text>
</comment>
<keyword evidence="6" id="KW-1185">Reference proteome</keyword>
<dbReference type="SUPFAM" id="SSF51735">
    <property type="entry name" value="NAD(P)-binding Rossmann-fold domains"/>
    <property type="match status" value="1"/>
</dbReference>
<protein>
    <submittedName>
        <fullName evidence="5">Myo-inositol 2-dehydrogenase</fullName>
    </submittedName>
</protein>
<name>A0A1I4GU42_9BACI</name>
<dbReference type="InterPro" id="IPR036291">
    <property type="entry name" value="NAD(P)-bd_dom_sf"/>
</dbReference>
<dbReference type="Gene3D" id="3.40.50.720">
    <property type="entry name" value="NAD(P)-binding Rossmann-like Domain"/>
    <property type="match status" value="1"/>
</dbReference>
<evidence type="ECO:0000256" key="2">
    <source>
        <dbReference type="ARBA" id="ARBA00023002"/>
    </source>
</evidence>
<dbReference type="GO" id="GO:0016491">
    <property type="term" value="F:oxidoreductase activity"/>
    <property type="evidence" value="ECO:0007669"/>
    <property type="project" value="UniProtKB-KW"/>
</dbReference>
<evidence type="ECO:0000256" key="1">
    <source>
        <dbReference type="ARBA" id="ARBA00010928"/>
    </source>
</evidence>
<dbReference type="PANTHER" id="PTHR42840">
    <property type="entry name" value="NAD(P)-BINDING ROSSMANN-FOLD SUPERFAMILY PROTEIN-RELATED"/>
    <property type="match status" value="1"/>
</dbReference>
<dbReference type="STRING" id="334253.SAMN04487943_10132"/>
<evidence type="ECO:0000259" key="4">
    <source>
        <dbReference type="Pfam" id="PF22725"/>
    </source>
</evidence>
<organism evidence="5 6">
    <name type="scientific">Gracilibacillus orientalis</name>
    <dbReference type="NCBI Taxonomy" id="334253"/>
    <lineage>
        <taxon>Bacteria</taxon>
        <taxon>Bacillati</taxon>
        <taxon>Bacillota</taxon>
        <taxon>Bacilli</taxon>
        <taxon>Bacillales</taxon>
        <taxon>Bacillaceae</taxon>
        <taxon>Gracilibacillus</taxon>
    </lineage>
</organism>
<proteinExistence type="inferred from homology"/>
<dbReference type="InterPro" id="IPR055170">
    <property type="entry name" value="GFO_IDH_MocA-like_dom"/>
</dbReference>
<evidence type="ECO:0000313" key="6">
    <source>
        <dbReference type="Proteomes" id="UP000198565"/>
    </source>
</evidence>